<keyword evidence="8" id="KW-1185">Reference proteome</keyword>
<dbReference type="InterPro" id="IPR052578">
    <property type="entry name" value="PI_Transfer_CRAL-TRIO"/>
</dbReference>
<evidence type="ECO:0000256" key="5">
    <source>
        <dbReference type="SAM" id="MobiDB-lite"/>
    </source>
</evidence>
<dbReference type="Pfam" id="PF03765">
    <property type="entry name" value="CRAL_TRIO_N"/>
    <property type="match status" value="1"/>
</dbReference>
<dbReference type="Proteomes" id="UP001377567">
    <property type="component" value="Unassembled WGS sequence"/>
</dbReference>
<reference evidence="7 8" key="1">
    <citation type="journal article" date="2023" name="Elife">
        <title>Identification of key yeast species and microbe-microbe interactions impacting larval growth of Drosophila in the wild.</title>
        <authorList>
            <person name="Mure A."/>
            <person name="Sugiura Y."/>
            <person name="Maeda R."/>
            <person name="Honda K."/>
            <person name="Sakurai N."/>
            <person name="Takahashi Y."/>
            <person name="Watada M."/>
            <person name="Katoh T."/>
            <person name="Gotoh A."/>
            <person name="Gotoh Y."/>
            <person name="Taniguchi I."/>
            <person name="Nakamura K."/>
            <person name="Hayashi T."/>
            <person name="Katayama T."/>
            <person name="Uemura T."/>
            <person name="Hattori Y."/>
        </authorList>
    </citation>
    <scope>NUCLEOTIDE SEQUENCE [LARGE SCALE GENOMIC DNA]</scope>
    <source>
        <strain evidence="7 8">KH-74</strain>
    </source>
</reference>
<evidence type="ECO:0000256" key="4">
    <source>
        <dbReference type="ARBA" id="ARBA00083195"/>
    </source>
</evidence>
<dbReference type="InterPro" id="IPR036865">
    <property type="entry name" value="CRAL-TRIO_dom_sf"/>
</dbReference>
<evidence type="ECO:0000256" key="1">
    <source>
        <dbReference type="ARBA" id="ARBA00004144"/>
    </source>
</evidence>
<accession>A0AAV5S4T2</accession>
<keyword evidence="2" id="KW-0492">Microsome</keyword>
<dbReference type="PANTHER" id="PTHR45824">
    <property type="entry name" value="GH16843P"/>
    <property type="match status" value="1"/>
</dbReference>
<dbReference type="InterPro" id="IPR001251">
    <property type="entry name" value="CRAL-TRIO_dom"/>
</dbReference>
<dbReference type="GO" id="GO:0008654">
    <property type="term" value="P:phospholipid biosynthetic process"/>
    <property type="evidence" value="ECO:0007669"/>
    <property type="project" value="UniProtKB-ARBA"/>
</dbReference>
<protein>
    <recommendedName>
        <fullName evidence="4">SEC14 homolog 3</fullName>
    </recommendedName>
</protein>
<evidence type="ECO:0000313" key="8">
    <source>
        <dbReference type="Proteomes" id="UP001377567"/>
    </source>
</evidence>
<evidence type="ECO:0000259" key="6">
    <source>
        <dbReference type="PROSITE" id="PS50191"/>
    </source>
</evidence>
<feature type="region of interest" description="Disordered" evidence="5">
    <location>
        <begin position="1"/>
        <end position="20"/>
    </location>
</feature>
<gene>
    <name evidence="7" type="ORF">DAKH74_054860</name>
</gene>
<dbReference type="CDD" id="cd00170">
    <property type="entry name" value="SEC14"/>
    <property type="match status" value="1"/>
</dbReference>
<dbReference type="GO" id="GO:0016126">
    <property type="term" value="P:sterol biosynthetic process"/>
    <property type="evidence" value="ECO:0007669"/>
    <property type="project" value="UniProtKB-ARBA"/>
</dbReference>
<dbReference type="FunFam" id="3.40.525.10:FF:000013">
    <property type="entry name" value="Phosphatidylinositol transfer protein PDR16"/>
    <property type="match status" value="1"/>
</dbReference>
<dbReference type="AlphaFoldDB" id="A0AAV5S4T2"/>
<dbReference type="SMART" id="SM01100">
    <property type="entry name" value="CRAL_TRIO_N"/>
    <property type="match status" value="1"/>
</dbReference>
<evidence type="ECO:0000313" key="7">
    <source>
        <dbReference type="EMBL" id="GMM58869.1"/>
    </source>
</evidence>
<keyword evidence="2" id="KW-0256">Endoplasmic reticulum</keyword>
<dbReference type="PANTHER" id="PTHR45824:SF29">
    <property type="entry name" value="GH16843P"/>
    <property type="match status" value="1"/>
</dbReference>
<dbReference type="InterPro" id="IPR011074">
    <property type="entry name" value="CRAL/TRIO_N_dom"/>
</dbReference>
<dbReference type="GO" id="GO:0009410">
    <property type="term" value="P:response to xenobiotic stimulus"/>
    <property type="evidence" value="ECO:0007669"/>
    <property type="project" value="UniProtKB-ARBA"/>
</dbReference>
<feature type="domain" description="CRAL-TRIO" evidence="6">
    <location>
        <begin position="145"/>
        <end position="305"/>
    </location>
</feature>
<proteinExistence type="predicted"/>
<dbReference type="Gene3D" id="3.40.525.10">
    <property type="entry name" value="CRAL-TRIO lipid binding domain"/>
    <property type="match status" value="1"/>
</dbReference>
<evidence type="ECO:0000256" key="2">
    <source>
        <dbReference type="ARBA" id="ARBA00022848"/>
    </source>
</evidence>
<dbReference type="GO" id="GO:0032934">
    <property type="term" value="F:sterol binding"/>
    <property type="evidence" value="ECO:0007669"/>
    <property type="project" value="UniProtKB-ARBA"/>
</dbReference>
<evidence type="ECO:0000256" key="3">
    <source>
        <dbReference type="ARBA" id="ARBA00024146"/>
    </source>
</evidence>
<dbReference type="GO" id="GO:0071944">
    <property type="term" value="C:cell periphery"/>
    <property type="evidence" value="ECO:0007669"/>
    <property type="project" value="UniProtKB-ARBA"/>
</dbReference>
<sequence>MFKRFSRKTEESPDAKAKDKNLIEIETPIATLPSSISIPEEKKLDAEQTKKYRTVLKHFQDPELRVPNTEKQINDRVEATDENTAPLTDIEKAWVTRECILRYLRATKWVVKDCIDRIEGSLAWRREFGISKFGVENGDTITPDLVSVENESGKNVILGYENDARPILYLKPGRQNTKTSHRQVQHLVFMLERVIDYMPPGQDSLALLIDFKEYPDVPKVQGNSKIPPIGVGKEVLHILQTHYPERLGKALLTNIPWLAWTFLKLIHPFIDPLTREKLVFDEPFPKYVPKEQLDHLYGGDLDFKYKHDVYWPSLNDTAEKKREHYLQRFQKFGSVIGLSEVDLRGDHDEIMFPVEA</sequence>
<dbReference type="EMBL" id="BTGD01000025">
    <property type="protein sequence ID" value="GMM58869.1"/>
    <property type="molecule type" value="Genomic_DNA"/>
</dbReference>
<dbReference type="Pfam" id="PF00650">
    <property type="entry name" value="CRAL_TRIO"/>
    <property type="match status" value="1"/>
</dbReference>
<dbReference type="SUPFAM" id="SSF52087">
    <property type="entry name" value="CRAL/TRIO domain"/>
    <property type="match status" value="1"/>
</dbReference>
<dbReference type="SMART" id="SM00516">
    <property type="entry name" value="SEC14"/>
    <property type="match status" value="1"/>
</dbReference>
<dbReference type="InterPro" id="IPR036273">
    <property type="entry name" value="CRAL/TRIO_N_dom_sf"/>
</dbReference>
<dbReference type="GO" id="GO:0008526">
    <property type="term" value="F:phosphatidylinositol transfer activity"/>
    <property type="evidence" value="ECO:0007669"/>
    <property type="project" value="TreeGrafter"/>
</dbReference>
<organism evidence="7 8">
    <name type="scientific">Maudiozyma humilis</name>
    <name type="common">Sour dough yeast</name>
    <name type="synonym">Kazachstania humilis</name>
    <dbReference type="NCBI Taxonomy" id="51915"/>
    <lineage>
        <taxon>Eukaryota</taxon>
        <taxon>Fungi</taxon>
        <taxon>Dikarya</taxon>
        <taxon>Ascomycota</taxon>
        <taxon>Saccharomycotina</taxon>
        <taxon>Saccharomycetes</taxon>
        <taxon>Saccharomycetales</taxon>
        <taxon>Saccharomycetaceae</taxon>
        <taxon>Maudiozyma</taxon>
    </lineage>
</organism>
<comment type="subcellular location">
    <subcellularLocation>
        <location evidence="1">Microsome</location>
    </subcellularLocation>
</comment>
<comment type="caution">
    <text evidence="7">The sequence shown here is derived from an EMBL/GenBank/DDBJ whole genome shotgun (WGS) entry which is preliminary data.</text>
</comment>
<name>A0AAV5S4T2_MAUHU</name>
<dbReference type="PROSITE" id="PS50191">
    <property type="entry name" value="CRAL_TRIO"/>
    <property type="match status" value="1"/>
</dbReference>
<feature type="compositionally biased region" description="Basic and acidic residues" evidence="5">
    <location>
        <begin position="7"/>
        <end position="20"/>
    </location>
</feature>
<dbReference type="SUPFAM" id="SSF46938">
    <property type="entry name" value="CRAL/TRIO N-terminal domain"/>
    <property type="match status" value="1"/>
</dbReference>
<comment type="catalytic activity">
    <reaction evidence="3">
        <text>a 1,2-diacyl-sn-glycero-3-phospho-(1D-myo-inositol)(in) = a 1,2-diacyl-sn-glycero-3-phospho-(1D-myo-inositol)(out)</text>
        <dbReference type="Rhea" id="RHEA:38691"/>
        <dbReference type="ChEBI" id="CHEBI:57880"/>
    </reaction>
    <physiologicalReaction direction="left-to-right" evidence="3">
        <dbReference type="Rhea" id="RHEA:38692"/>
    </physiologicalReaction>
</comment>